<name>A0A368VU34_9ACTN</name>
<keyword evidence="3" id="KW-1185">Reference proteome</keyword>
<accession>A0A368VU34</accession>
<comment type="caution">
    <text evidence="2">The sequence shown here is derived from an EMBL/GenBank/DDBJ whole genome shotgun (WGS) entry which is preliminary data.</text>
</comment>
<keyword evidence="1" id="KW-0732">Signal</keyword>
<evidence type="ECO:0000313" key="3">
    <source>
        <dbReference type="Proteomes" id="UP000253495"/>
    </source>
</evidence>
<reference evidence="2 3" key="1">
    <citation type="submission" date="2018-07" db="EMBL/GenBank/DDBJ databases">
        <title>Genomic Encyclopedia of Type Strains, Phase III (KMG-III): the genomes of soil and plant-associated and newly described type strains.</title>
        <authorList>
            <person name="Whitman W."/>
        </authorList>
    </citation>
    <scope>NUCLEOTIDE SEQUENCE [LARGE SCALE GENOMIC DNA]</scope>
    <source>
        <strain evidence="2 3">CECT 8575</strain>
    </source>
</reference>
<proteinExistence type="predicted"/>
<dbReference type="Proteomes" id="UP000253495">
    <property type="component" value="Unassembled WGS sequence"/>
</dbReference>
<protein>
    <submittedName>
        <fullName evidence="2">Camelysin-like metallo-endopeptidase</fullName>
    </submittedName>
</protein>
<dbReference type="InterPro" id="IPR022121">
    <property type="entry name" value="Peptidase_M73_camelysin"/>
</dbReference>
<evidence type="ECO:0000256" key="1">
    <source>
        <dbReference type="SAM" id="SignalP"/>
    </source>
</evidence>
<organism evidence="2 3">
    <name type="scientific">Halopolyspora algeriensis</name>
    <dbReference type="NCBI Taxonomy" id="1500506"/>
    <lineage>
        <taxon>Bacteria</taxon>
        <taxon>Bacillati</taxon>
        <taxon>Actinomycetota</taxon>
        <taxon>Actinomycetes</taxon>
        <taxon>Actinomycetes incertae sedis</taxon>
        <taxon>Halopolyspora</taxon>
    </lineage>
</organism>
<dbReference type="RefSeq" id="WP_114452374.1">
    <property type="nucleotide sequence ID" value="NZ_QPJC01000003.1"/>
</dbReference>
<gene>
    <name evidence="2" type="ORF">DFQ14_103232</name>
</gene>
<evidence type="ECO:0000313" key="2">
    <source>
        <dbReference type="EMBL" id="RCW45265.1"/>
    </source>
</evidence>
<feature type="chain" id="PRO_5038664469" evidence="1">
    <location>
        <begin position="29"/>
        <end position="197"/>
    </location>
</feature>
<dbReference type="AlphaFoldDB" id="A0A368VU34"/>
<sequence>MRNKKLAAGIGGVTAVAAAVAISAGTFAAFSDTEQRGVVATGGTMDLQITNSQYGDVFGENGIVDVGTVSPGETVGKAKFTAKNAGDVAGNLSIDLQALKDDGNGFTGPEEGADGENGVDGASEGELLENLVLTINGGGNSHTLEDLDDISVDNLATLEGGESINYTLKLSVKDAGNEIQGDTAKFKMVANLDQVQN</sequence>
<dbReference type="Pfam" id="PF12389">
    <property type="entry name" value="Peptidase_M73"/>
    <property type="match status" value="1"/>
</dbReference>
<dbReference type="EMBL" id="QPJC01000003">
    <property type="protein sequence ID" value="RCW45265.1"/>
    <property type="molecule type" value="Genomic_DNA"/>
</dbReference>
<feature type="signal peptide" evidence="1">
    <location>
        <begin position="1"/>
        <end position="28"/>
    </location>
</feature>